<dbReference type="Gramene" id="mRNA:HanXRQr2_Chr17g0816561">
    <property type="protein sequence ID" value="CDS:HanXRQr2_Chr17g0816561.1"/>
    <property type="gene ID" value="HanXRQr2_Chr17g0816561"/>
</dbReference>
<evidence type="ECO:0000256" key="1">
    <source>
        <dbReference type="SAM" id="SignalP"/>
    </source>
</evidence>
<sequence length="79" mass="8627">MCRHAPPVLSLRCLSLSSLFVVAAPPPYGGGGAPLCKSKKGGRGCEVVVCLIIERGLCDANHHRKEERGEGVRVYRRRR</sequence>
<dbReference type="AlphaFoldDB" id="A0A9K3DJE1"/>
<dbReference type="EMBL" id="MNCJ02000332">
    <property type="protein sequence ID" value="KAF5756592.1"/>
    <property type="molecule type" value="Genomic_DNA"/>
</dbReference>
<evidence type="ECO:0000313" key="3">
    <source>
        <dbReference type="Proteomes" id="UP000215914"/>
    </source>
</evidence>
<name>A0A9K3DJE1_HELAN</name>
<evidence type="ECO:0008006" key="4">
    <source>
        <dbReference type="Google" id="ProtNLM"/>
    </source>
</evidence>
<feature type="chain" id="PRO_5039950266" description="Secreted protein" evidence="1">
    <location>
        <begin position="24"/>
        <end position="79"/>
    </location>
</feature>
<protein>
    <recommendedName>
        <fullName evidence="4">Secreted protein</fullName>
    </recommendedName>
</protein>
<feature type="signal peptide" evidence="1">
    <location>
        <begin position="1"/>
        <end position="23"/>
    </location>
</feature>
<reference evidence="2" key="1">
    <citation type="journal article" date="2017" name="Nature">
        <title>The sunflower genome provides insights into oil metabolism, flowering and Asterid evolution.</title>
        <authorList>
            <person name="Badouin H."/>
            <person name="Gouzy J."/>
            <person name="Grassa C.J."/>
            <person name="Murat F."/>
            <person name="Staton S.E."/>
            <person name="Cottret L."/>
            <person name="Lelandais-Briere C."/>
            <person name="Owens G.L."/>
            <person name="Carrere S."/>
            <person name="Mayjonade B."/>
            <person name="Legrand L."/>
            <person name="Gill N."/>
            <person name="Kane N.C."/>
            <person name="Bowers J.E."/>
            <person name="Hubner S."/>
            <person name="Bellec A."/>
            <person name="Berard A."/>
            <person name="Berges H."/>
            <person name="Blanchet N."/>
            <person name="Boniface M.C."/>
            <person name="Brunel D."/>
            <person name="Catrice O."/>
            <person name="Chaidir N."/>
            <person name="Claudel C."/>
            <person name="Donnadieu C."/>
            <person name="Faraut T."/>
            <person name="Fievet G."/>
            <person name="Helmstetter N."/>
            <person name="King M."/>
            <person name="Knapp S.J."/>
            <person name="Lai Z."/>
            <person name="Le Paslier M.C."/>
            <person name="Lippi Y."/>
            <person name="Lorenzon L."/>
            <person name="Mandel J.R."/>
            <person name="Marage G."/>
            <person name="Marchand G."/>
            <person name="Marquand E."/>
            <person name="Bret-Mestries E."/>
            <person name="Morien E."/>
            <person name="Nambeesan S."/>
            <person name="Nguyen T."/>
            <person name="Pegot-Espagnet P."/>
            <person name="Pouilly N."/>
            <person name="Raftis F."/>
            <person name="Sallet E."/>
            <person name="Schiex T."/>
            <person name="Thomas J."/>
            <person name="Vandecasteele C."/>
            <person name="Vares D."/>
            <person name="Vear F."/>
            <person name="Vautrin S."/>
            <person name="Crespi M."/>
            <person name="Mangin B."/>
            <person name="Burke J.M."/>
            <person name="Salse J."/>
            <person name="Munos S."/>
            <person name="Vincourt P."/>
            <person name="Rieseberg L.H."/>
            <person name="Langlade N.B."/>
        </authorList>
    </citation>
    <scope>NUCLEOTIDE SEQUENCE</scope>
    <source>
        <tissue evidence="2">Leaves</tissue>
    </source>
</reference>
<keyword evidence="1" id="KW-0732">Signal</keyword>
<accession>A0A9K3DJE1</accession>
<organism evidence="2 3">
    <name type="scientific">Helianthus annuus</name>
    <name type="common">Common sunflower</name>
    <dbReference type="NCBI Taxonomy" id="4232"/>
    <lineage>
        <taxon>Eukaryota</taxon>
        <taxon>Viridiplantae</taxon>
        <taxon>Streptophyta</taxon>
        <taxon>Embryophyta</taxon>
        <taxon>Tracheophyta</taxon>
        <taxon>Spermatophyta</taxon>
        <taxon>Magnoliopsida</taxon>
        <taxon>eudicotyledons</taxon>
        <taxon>Gunneridae</taxon>
        <taxon>Pentapetalae</taxon>
        <taxon>asterids</taxon>
        <taxon>campanulids</taxon>
        <taxon>Asterales</taxon>
        <taxon>Asteraceae</taxon>
        <taxon>Asteroideae</taxon>
        <taxon>Heliantheae alliance</taxon>
        <taxon>Heliantheae</taxon>
        <taxon>Helianthus</taxon>
    </lineage>
</organism>
<gene>
    <name evidence="2" type="ORF">HanXRQr2_Chr17g0816561</name>
</gene>
<reference evidence="2" key="2">
    <citation type="submission" date="2020-06" db="EMBL/GenBank/DDBJ databases">
        <title>Helianthus annuus Genome sequencing and assembly Release 2.</title>
        <authorList>
            <person name="Gouzy J."/>
            <person name="Langlade N."/>
            <person name="Munos S."/>
        </authorList>
    </citation>
    <scope>NUCLEOTIDE SEQUENCE</scope>
    <source>
        <tissue evidence="2">Leaves</tissue>
    </source>
</reference>
<evidence type="ECO:0000313" key="2">
    <source>
        <dbReference type="EMBL" id="KAF5756592.1"/>
    </source>
</evidence>
<dbReference type="Proteomes" id="UP000215914">
    <property type="component" value="Unassembled WGS sequence"/>
</dbReference>
<keyword evidence="3" id="KW-1185">Reference proteome</keyword>
<comment type="caution">
    <text evidence="2">The sequence shown here is derived from an EMBL/GenBank/DDBJ whole genome shotgun (WGS) entry which is preliminary data.</text>
</comment>
<proteinExistence type="predicted"/>